<protein>
    <submittedName>
        <fullName evidence="1">Uncharacterized protein</fullName>
    </submittedName>
</protein>
<proteinExistence type="predicted"/>
<evidence type="ECO:0000313" key="2">
    <source>
        <dbReference type="Proteomes" id="UP001597079"/>
    </source>
</evidence>
<accession>A0ABW4JDI2</accession>
<dbReference type="RefSeq" id="WP_377940924.1">
    <property type="nucleotide sequence ID" value="NZ_JBHUCX010000005.1"/>
</dbReference>
<comment type="caution">
    <text evidence="1">The sequence shown here is derived from an EMBL/GenBank/DDBJ whole genome shotgun (WGS) entry which is preliminary data.</text>
</comment>
<gene>
    <name evidence="1" type="ORF">ACFSB2_02045</name>
</gene>
<sequence>MRSDEFALFPFRASSVVYFVTSWNRANVNQSAHREWRGNEVRALVSGQAL</sequence>
<name>A0ABW4JDI2_9BACL</name>
<evidence type="ECO:0000313" key="1">
    <source>
        <dbReference type="EMBL" id="MFD1673505.1"/>
    </source>
</evidence>
<keyword evidence="2" id="KW-1185">Reference proteome</keyword>
<dbReference type="EMBL" id="JBHUCX010000005">
    <property type="protein sequence ID" value="MFD1673505.1"/>
    <property type="molecule type" value="Genomic_DNA"/>
</dbReference>
<reference evidence="2" key="1">
    <citation type="journal article" date="2019" name="Int. J. Syst. Evol. Microbiol.">
        <title>The Global Catalogue of Microorganisms (GCM) 10K type strain sequencing project: providing services to taxonomists for standard genome sequencing and annotation.</title>
        <authorList>
            <consortium name="The Broad Institute Genomics Platform"/>
            <consortium name="The Broad Institute Genome Sequencing Center for Infectious Disease"/>
            <person name="Wu L."/>
            <person name="Ma J."/>
        </authorList>
    </citation>
    <scope>NUCLEOTIDE SEQUENCE [LARGE SCALE GENOMIC DNA]</scope>
    <source>
        <strain evidence="2">CGMCC 1.12286</strain>
    </source>
</reference>
<organism evidence="1 2">
    <name type="scientific">Alicyclobacillus fodiniaquatilis</name>
    <dbReference type="NCBI Taxonomy" id="1661150"/>
    <lineage>
        <taxon>Bacteria</taxon>
        <taxon>Bacillati</taxon>
        <taxon>Bacillota</taxon>
        <taxon>Bacilli</taxon>
        <taxon>Bacillales</taxon>
        <taxon>Alicyclobacillaceae</taxon>
        <taxon>Alicyclobacillus</taxon>
    </lineage>
</organism>
<dbReference type="Proteomes" id="UP001597079">
    <property type="component" value="Unassembled WGS sequence"/>
</dbReference>